<evidence type="ECO:0000256" key="4">
    <source>
        <dbReference type="ARBA" id="ARBA00022679"/>
    </source>
</evidence>
<dbReference type="Gene3D" id="2.70.70.10">
    <property type="entry name" value="Glucose Permease (Domain IIA)"/>
    <property type="match status" value="1"/>
</dbReference>
<name>A0A9D2S7X8_9FIRM</name>
<dbReference type="Pfam" id="PF00358">
    <property type="entry name" value="PTS_EIIA_1"/>
    <property type="match status" value="1"/>
</dbReference>
<sequence length="177" mass="18597">MGFFSNLFHKKETPAEPAPAAKPAAPAGDKIIYAPLEGEMRILSEIEDPVFSSEALGKGCAIEPSKGEVVAPFDGTVEQVAETSHAVGLMGDNGLEVLIHVGMDTVELKGKGYEPQVKVGDKVKKGQLLLKFDMAAISAAGYKLTTPVVVTNTDDFASVEPTATGKVTQGQEVVLVK</sequence>
<dbReference type="InterPro" id="IPR050890">
    <property type="entry name" value="PTS_EIIA_component"/>
</dbReference>
<evidence type="ECO:0000256" key="3">
    <source>
        <dbReference type="ARBA" id="ARBA00022597"/>
    </source>
</evidence>
<evidence type="ECO:0000256" key="6">
    <source>
        <dbReference type="ARBA" id="ARBA00022777"/>
    </source>
</evidence>
<evidence type="ECO:0000313" key="9">
    <source>
        <dbReference type="Proteomes" id="UP000824211"/>
    </source>
</evidence>
<evidence type="ECO:0000256" key="2">
    <source>
        <dbReference type="ARBA" id="ARBA00022448"/>
    </source>
</evidence>
<keyword evidence="4" id="KW-0808">Transferase</keyword>
<reference evidence="8" key="2">
    <citation type="submission" date="2021-04" db="EMBL/GenBank/DDBJ databases">
        <authorList>
            <person name="Gilroy R."/>
        </authorList>
    </citation>
    <scope>NUCLEOTIDE SEQUENCE</scope>
    <source>
        <strain evidence="8">ChiHjej9B8-13557</strain>
    </source>
</reference>
<dbReference type="AlphaFoldDB" id="A0A9D2S7X8"/>
<evidence type="ECO:0000313" key="8">
    <source>
        <dbReference type="EMBL" id="HJB59982.1"/>
    </source>
</evidence>
<feature type="domain" description="PTS EIIA type-1" evidence="7">
    <location>
        <begin position="48"/>
        <end position="152"/>
    </location>
</feature>
<protein>
    <submittedName>
        <fullName evidence="8">PTS glucose transporter subunit IIA</fullName>
    </submittedName>
</protein>
<dbReference type="PROSITE" id="PS51093">
    <property type="entry name" value="PTS_EIIA_TYPE_1"/>
    <property type="match status" value="1"/>
</dbReference>
<gene>
    <name evidence="8" type="ORF">H9771_10105</name>
</gene>
<dbReference type="EMBL" id="DWXX01000192">
    <property type="protein sequence ID" value="HJB59982.1"/>
    <property type="molecule type" value="Genomic_DNA"/>
</dbReference>
<evidence type="ECO:0000259" key="7">
    <source>
        <dbReference type="PROSITE" id="PS51093"/>
    </source>
</evidence>
<dbReference type="FunFam" id="2.70.70.10:FF:000001">
    <property type="entry name" value="PTS system glucose-specific IIA component"/>
    <property type="match status" value="1"/>
</dbReference>
<dbReference type="GO" id="GO:0016301">
    <property type="term" value="F:kinase activity"/>
    <property type="evidence" value="ECO:0007669"/>
    <property type="project" value="UniProtKB-KW"/>
</dbReference>
<proteinExistence type="predicted"/>
<dbReference type="NCBIfam" id="TIGR00830">
    <property type="entry name" value="PTBA"/>
    <property type="match status" value="1"/>
</dbReference>
<dbReference type="PROSITE" id="PS00371">
    <property type="entry name" value="PTS_EIIA_TYPE_1_HIS"/>
    <property type="match status" value="1"/>
</dbReference>
<accession>A0A9D2S7X8</accession>
<keyword evidence="5" id="KW-0598">Phosphotransferase system</keyword>
<keyword evidence="3 8" id="KW-0762">Sugar transport</keyword>
<dbReference type="InterPro" id="IPR011055">
    <property type="entry name" value="Dup_hybrid_motif"/>
</dbReference>
<evidence type="ECO:0000256" key="5">
    <source>
        <dbReference type="ARBA" id="ARBA00022683"/>
    </source>
</evidence>
<keyword evidence="6" id="KW-0418">Kinase</keyword>
<comment type="subcellular location">
    <subcellularLocation>
        <location evidence="1">Cytoplasm</location>
    </subcellularLocation>
</comment>
<organism evidence="8 9">
    <name type="scientific">Candidatus Faecalibacterium faecipullorum</name>
    <dbReference type="NCBI Taxonomy" id="2838578"/>
    <lineage>
        <taxon>Bacteria</taxon>
        <taxon>Bacillati</taxon>
        <taxon>Bacillota</taxon>
        <taxon>Clostridia</taxon>
        <taxon>Eubacteriales</taxon>
        <taxon>Oscillospiraceae</taxon>
        <taxon>Faecalibacterium</taxon>
    </lineage>
</organism>
<dbReference type="Proteomes" id="UP000824211">
    <property type="component" value="Unassembled WGS sequence"/>
</dbReference>
<evidence type="ECO:0000256" key="1">
    <source>
        <dbReference type="ARBA" id="ARBA00004496"/>
    </source>
</evidence>
<dbReference type="SUPFAM" id="SSF51261">
    <property type="entry name" value="Duplicated hybrid motif"/>
    <property type="match status" value="1"/>
</dbReference>
<dbReference type="GO" id="GO:0005737">
    <property type="term" value="C:cytoplasm"/>
    <property type="evidence" value="ECO:0007669"/>
    <property type="project" value="UniProtKB-SubCell"/>
</dbReference>
<dbReference type="GO" id="GO:0009401">
    <property type="term" value="P:phosphoenolpyruvate-dependent sugar phosphotransferase system"/>
    <property type="evidence" value="ECO:0007669"/>
    <property type="project" value="UniProtKB-KW"/>
</dbReference>
<keyword evidence="2" id="KW-0813">Transport</keyword>
<comment type="caution">
    <text evidence="8">The sequence shown here is derived from an EMBL/GenBank/DDBJ whole genome shotgun (WGS) entry which is preliminary data.</text>
</comment>
<reference evidence="8" key="1">
    <citation type="journal article" date="2021" name="PeerJ">
        <title>Extensive microbial diversity within the chicken gut microbiome revealed by metagenomics and culture.</title>
        <authorList>
            <person name="Gilroy R."/>
            <person name="Ravi A."/>
            <person name="Getino M."/>
            <person name="Pursley I."/>
            <person name="Horton D.L."/>
            <person name="Alikhan N.F."/>
            <person name="Baker D."/>
            <person name="Gharbi K."/>
            <person name="Hall N."/>
            <person name="Watson M."/>
            <person name="Adriaenssens E.M."/>
            <person name="Foster-Nyarko E."/>
            <person name="Jarju S."/>
            <person name="Secka A."/>
            <person name="Antonio M."/>
            <person name="Oren A."/>
            <person name="Chaudhuri R.R."/>
            <person name="La Ragione R."/>
            <person name="Hildebrand F."/>
            <person name="Pallen M.J."/>
        </authorList>
    </citation>
    <scope>NUCLEOTIDE SEQUENCE</scope>
    <source>
        <strain evidence="8">ChiHjej9B8-13557</strain>
    </source>
</reference>
<dbReference type="PANTHER" id="PTHR45008:SF1">
    <property type="entry name" value="PTS SYSTEM GLUCOSE-SPECIFIC EIIA COMPONENT"/>
    <property type="match status" value="1"/>
</dbReference>
<dbReference type="PANTHER" id="PTHR45008">
    <property type="entry name" value="PTS SYSTEM GLUCOSE-SPECIFIC EIIA COMPONENT"/>
    <property type="match status" value="1"/>
</dbReference>
<dbReference type="InterPro" id="IPR001127">
    <property type="entry name" value="PTS_EIIA_1_perm"/>
</dbReference>